<dbReference type="EMBL" id="BKCF01000001">
    <property type="protein sequence ID" value="GEQ85715.1"/>
    <property type="molecule type" value="Genomic_DNA"/>
</dbReference>
<evidence type="ECO:0000313" key="2">
    <source>
        <dbReference type="Proteomes" id="UP000326994"/>
    </source>
</evidence>
<name>A0A5J4G059_9FLAO</name>
<dbReference type="Proteomes" id="UP000326994">
    <property type="component" value="Unassembled WGS sequence"/>
</dbReference>
<dbReference type="OrthoDB" id="1448830at2"/>
<gene>
    <name evidence="1" type="ORF">ULMS_12230</name>
</gene>
<evidence type="ECO:0000313" key="1">
    <source>
        <dbReference type="EMBL" id="GEQ85715.1"/>
    </source>
</evidence>
<sequence>MFYYIASKNPMLEVSIVKNYTETDLEHVFLFMDTLIKNPDLNVLFKVEPSIKEQFKSLIEKRSCRPSYAYNIIENIA</sequence>
<organism evidence="1 2">
    <name type="scientific">Patiriisocius marinistellae</name>
    <dbReference type="NCBI Taxonomy" id="2494560"/>
    <lineage>
        <taxon>Bacteria</taxon>
        <taxon>Pseudomonadati</taxon>
        <taxon>Bacteroidota</taxon>
        <taxon>Flavobacteriia</taxon>
        <taxon>Flavobacteriales</taxon>
        <taxon>Flavobacteriaceae</taxon>
        <taxon>Patiriisocius</taxon>
    </lineage>
</organism>
<dbReference type="RefSeq" id="WP_151893617.1">
    <property type="nucleotide sequence ID" value="NZ_BKCF01000001.1"/>
</dbReference>
<accession>A0A5J4G059</accession>
<proteinExistence type="predicted"/>
<reference evidence="1 2" key="1">
    <citation type="submission" date="2019-08" db="EMBL/GenBank/DDBJ databases">
        <title>Ulvibacter marinistellae sp. nov., isolated from a starfish, Patiria pectinifera.</title>
        <authorList>
            <person name="Kawano K."/>
            <person name="Ushijima N."/>
            <person name="Kihara M."/>
            <person name="Itoh H."/>
        </authorList>
    </citation>
    <scope>NUCLEOTIDE SEQUENCE [LARGE SCALE GENOMIC DNA]</scope>
    <source>
        <strain evidence="1 2">KK4</strain>
    </source>
</reference>
<keyword evidence="2" id="KW-1185">Reference proteome</keyword>
<comment type="caution">
    <text evidence="1">The sequence shown here is derived from an EMBL/GenBank/DDBJ whole genome shotgun (WGS) entry which is preliminary data.</text>
</comment>
<protein>
    <submittedName>
        <fullName evidence="1">Uncharacterized protein</fullName>
    </submittedName>
</protein>
<dbReference type="AlphaFoldDB" id="A0A5J4G059"/>